<dbReference type="GO" id="GO:0106300">
    <property type="term" value="P:protein-DNA covalent cross-linking repair"/>
    <property type="evidence" value="ECO:0007669"/>
    <property type="project" value="InterPro"/>
</dbReference>
<keyword evidence="3" id="KW-0227">DNA damage</keyword>
<keyword evidence="5" id="KW-0190">Covalent protein-DNA linkage</keyword>
<evidence type="ECO:0000256" key="4">
    <source>
        <dbReference type="ARBA" id="ARBA00022801"/>
    </source>
</evidence>
<dbReference type="InterPro" id="IPR036590">
    <property type="entry name" value="SRAP-like"/>
</dbReference>
<organism evidence="9 12">
    <name type="scientific">Ruthenibacterium lactatiformans</name>
    <dbReference type="NCBI Taxonomy" id="1550024"/>
    <lineage>
        <taxon>Bacteria</taxon>
        <taxon>Bacillati</taxon>
        <taxon>Bacillota</taxon>
        <taxon>Clostridia</taxon>
        <taxon>Eubacteriales</taxon>
        <taxon>Oscillospiraceae</taxon>
        <taxon>Ruthenibacterium</taxon>
    </lineage>
</organism>
<evidence type="ECO:0000313" key="10">
    <source>
        <dbReference type="EMBL" id="MTS27076.1"/>
    </source>
</evidence>
<dbReference type="Gene3D" id="3.90.1680.10">
    <property type="entry name" value="SOS response associated peptidase-like"/>
    <property type="match status" value="1"/>
</dbReference>
<dbReference type="EMBL" id="LMUA01000002">
    <property type="protein sequence ID" value="KUE77558.1"/>
    <property type="molecule type" value="Genomic_DNA"/>
</dbReference>
<dbReference type="GO" id="GO:0003697">
    <property type="term" value="F:single-stranded DNA binding"/>
    <property type="evidence" value="ECO:0007669"/>
    <property type="project" value="InterPro"/>
</dbReference>
<proteinExistence type="inferred from homology"/>
<dbReference type="Proteomes" id="UP000472755">
    <property type="component" value="Unassembled WGS sequence"/>
</dbReference>
<dbReference type="Proteomes" id="UP000449193">
    <property type="component" value="Unassembled WGS sequence"/>
</dbReference>
<dbReference type="SUPFAM" id="SSF143081">
    <property type="entry name" value="BB1717-like"/>
    <property type="match status" value="1"/>
</dbReference>
<dbReference type="GO" id="GO:0016829">
    <property type="term" value="F:lyase activity"/>
    <property type="evidence" value="ECO:0007669"/>
    <property type="project" value="UniProtKB-KW"/>
</dbReference>
<evidence type="ECO:0000313" key="14">
    <source>
        <dbReference type="Proteomes" id="UP000472755"/>
    </source>
</evidence>
<keyword evidence="2 8" id="KW-0645">Protease</keyword>
<evidence type="ECO:0000313" key="13">
    <source>
        <dbReference type="Proteomes" id="UP000449193"/>
    </source>
</evidence>
<evidence type="ECO:0000256" key="6">
    <source>
        <dbReference type="ARBA" id="ARBA00023125"/>
    </source>
</evidence>
<dbReference type="Proteomes" id="UP000053433">
    <property type="component" value="Unassembled WGS sequence"/>
</dbReference>
<evidence type="ECO:0000256" key="2">
    <source>
        <dbReference type="ARBA" id="ARBA00022670"/>
    </source>
</evidence>
<keyword evidence="6" id="KW-0238">DNA-binding</keyword>
<keyword evidence="7" id="KW-0456">Lyase</keyword>
<dbReference type="EC" id="3.4.-.-" evidence="8"/>
<evidence type="ECO:0000313" key="9">
    <source>
        <dbReference type="EMBL" id="KUE77558.1"/>
    </source>
</evidence>
<evidence type="ECO:0000256" key="1">
    <source>
        <dbReference type="ARBA" id="ARBA00008136"/>
    </source>
</evidence>
<reference evidence="9 12" key="1">
    <citation type="submission" date="2015-10" db="EMBL/GenBank/DDBJ databases">
        <title>A novel member of the family Ruminococcaceae isolated from human faeces.</title>
        <authorList>
            <person name="Shkoporov A.N."/>
            <person name="Chaplin A.V."/>
            <person name="Motuzova O.V."/>
            <person name="Kafarskaia L.I."/>
            <person name="Efimov B.A."/>
        </authorList>
    </citation>
    <scope>NUCLEOTIDE SEQUENCE [LARGE SCALE GENOMIC DNA]</scope>
    <source>
        <strain evidence="9 12">668</strain>
    </source>
</reference>
<evidence type="ECO:0000256" key="3">
    <source>
        <dbReference type="ARBA" id="ARBA00022763"/>
    </source>
</evidence>
<dbReference type="GO" id="GO:0008233">
    <property type="term" value="F:peptidase activity"/>
    <property type="evidence" value="ECO:0007669"/>
    <property type="project" value="UniProtKB-KW"/>
</dbReference>
<evidence type="ECO:0000256" key="8">
    <source>
        <dbReference type="RuleBase" id="RU364100"/>
    </source>
</evidence>
<sequence>MSEAGRAAGRPGRYFAAALRFARTTGHTGIDVSAGGGRSAPRKKGANTMCGRYQFSWEESRMLARIREAVRKAGAQAPRDEVFPSDGAPVLVLREGKVVPAVMGWGFPGMQGGRNVINARAETAEERPMFRDGVAARRCVVPATGFYEWDADKRRYLFRMPARTELYMAALYGVFGGEARYCILTTQANASVAPVHHRMPLVLRAQEVRPWLEDEQTARRLLHETPPELERRETDGQLRLW</sequence>
<dbReference type="GeneID" id="42856635"/>
<evidence type="ECO:0000313" key="11">
    <source>
        <dbReference type="EMBL" id="MTS52044.1"/>
    </source>
</evidence>
<dbReference type="InterPro" id="IPR003738">
    <property type="entry name" value="SRAP"/>
</dbReference>
<gene>
    <name evidence="9" type="ORF">ASJ35_02225</name>
    <name evidence="11" type="ORF">GMD52_10870</name>
    <name evidence="10" type="ORF">GMD59_07210</name>
</gene>
<evidence type="ECO:0000256" key="5">
    <source>
        <dbReference type="ARBA" id="ARBA00023124"/>
    </source>
</evidence>
<protein>
    <recommendedName>
        <fullName evidence="8">Abasic site processing protein</fullName>
        <ecNumber evidence="8">3.4.-.-</ecNumber>
    </recommendedName>
</protein>
<dbReference type="AlphaFoldDB" id="A0A0W7TUT0"/>
<keyword evidence="4 8" id="KW-0378">Hydrolase</keyword>
<comment type="caution">
    <text evidence="9">The sequence shown here is derived from an EMBL/GenBank/DDBJ whole genome shotgun (WGS) entry which is preliminary data.</text>
</comment>
<accession>A0A0W7TUT0</accession>
<dbReference type="GO" id="GO:0006508">
    <property type="term" value="P:proteolysis"/>
    <property type="evidence" value="ECO:0007669"/>
    <property type="project" value="UniProtKB-KW"/>
</dbReference>
<evidence type="ECO:0000256" key="7">
    <source>
        <dbReference type="ARBA" id="ARBA00023239"/>
    </source>
</evidence>
<reference evidence="13 14" key="2">
    <citation type="journal article" date="2019" name="Nat. Med.">
        <title>A library of human gut bacterial isolates paired with longitudinal multiomics data enables mechanistic microbiome research.</title>
        <authorList>
            <person name="Poyet M."/>
            <person name="Groussin M."/>
            <person name="Gibbons S.M."/>
            <person name="Avila-Pacheco J."/>
            <person name="Jiang X."/>
            <person name="Kearney S.M."/>
            <person name="Perrotta A.R."/>
            <person name="Berdy B."/>
            <person name="Zhao S."/>
            <person name="Lieberman T.D."/>
            <person name="Swanson P.K."/>
            <person name="Smith M."/>
            <person name="Roesemann S."/>
            <person name="Alexander J.E."/>
            <person name="Rich S.A."/>
            <person name="Livny J."/>
            <person name="Vlamakis H."/>
            <person name="Clish C."/>
            <person name="Bullock K."/>
            <person name="Deik A."/>
            <person name="Scott J."/>
            <person name="Pierce K.A."/>
            <person name="Xavier R.J."/>
            <person name="Alm E.J."/>
        </authorList>
    </citation>
    <scope>NUCLEOTIDE SEQUENCE [LARGE SCALE GENOMIC DNA]</scope>
    <source>
        <strain evidence="10 14">BIOML-A4</strain>
        <strain evidence="11 13">BIOML-A7</strain>
    </source>
</reference>
<dbReference type="EMBL" id="WMZU01000009">
    <property type="protein sequence ID" value="MTS27076.1"/>
    <property type="molecule type" value="Genomic_DNA"/>
</dbReference>
<name>A0A0W7TUT0_9FIRM</name>
<dbReference type="EMBL" id="WMZR01000013">
    <property type="protein sequence ID" value="MTS52044.1"/>
    <property type="molecule type" value="Genomic_DNA"/>
</dbReference>
<comment type="similarity">
    <text evidence="1 8">Belongs to the SOS response-associated peptidase family.</text>
</comment>
<evidence type="ECO:0000313" key="12">
    <source>
        <dbReference type="Proteomes" id="UP000053433"/>
    </source>
</evidence>
<dbReference type="Pfam" id="PF02586">
    <property type="entry name" value="SRAP"/>
    <property type="match status" value="1"/>
</dbReference>
<dbReference type="PANTHER" id="PTHR13604">
    <property type="entry name" value="DC12-RELATED"/>
    <property type="match status" value="1"/>
</dbReference>
<dbReference type="RefSeq" id="WP_050005223.1">
    <property type="nucleotide sequence ID" value="NZ_CAQJQL010000071.1"/>
</dbReference>
<dbReference type="PANTHER" id="PTHR13604:SF0">
    <property type="entry name" value="ABASIC SITE PROCESSING PROTEIN HMCES"/>
    <property type="match status" value="1"/>
</dbReference>